<protein>
    <submittedName>
        <fullName evidence="2">Uncharacterized protein</fullName>
    </submittedName>
</protein>
<dbReference type="GeneID" id="54357503"/>
<reference evidence="2" key="2">
    <citation type="submission" date="2020-04" db="EMBL/GenBank/DDBJ databases">
        <authorList>
            <consortium name="NCBI Genome Project"/>
        </authorList>
    </citation>
    <scope>NUCLEOTIDE SEQUENCE</scope>
    <source>
        <strain evidence="2">CBS 342.82</strain>
    </source>
</reference>
<organism evidence="2">
    <name type="scientific">Dissoconium aciculare CBS 342.82</name>
    <dbReference type="NCBI Taxonomy" id="1314786"/>
    <lineage>
        <taxon>Eukaryota</taxon>
        <taxon>Fungi</taxon>
        <taxon>Dikarya</taxon>
        <taxon>Ascomycota</taxon>
        <taxon>Pezizomycotina</taxon>
        <taxon>Dothideomycetes</taxon>
        <taxon>Dothideomycetidae</taxon>
        <taxon>Mycosphaerellales</taxon>
        <taxon>Dissoconiaceae</taxon>
        <taxon>Dissoconium</taxon>
    </lineage>
</organism>
<evidence type="ECO:0000313" key="2">
    <source>
        <dbReference type="RefSeq" id="XP_033459863.1"/>
    </source>
</evidence>
<dbReference type="AlphaFoldDB" id="A0A6J3M7J9"/>
<name>A0A6J3M7J9_9PEZI</name>
<sequence>MPPPFRVESHHACVRRLTPRRPFQPHRRSFGALLGNATQCQALSRAFPKLESDLLSPVSATPADQSPPRPITCEWSSMALGAVVASGVKNAWL</sequence>
<accession>A0A6J3M7J9</accession>
<keyword evidence="1" id="KW-1185">Reference proteome</keyword>
<proteinExistence type="predicted"/>
<evidence type="ECO:0000313" key="1">
    <source>
        <dbReference type="Proteomes" id="UP000504637"/>
    </source>
</evidence>
<gene>
    <name evidence="2" type="ORF">K489DRAFT_217703</name>
</gene>
<dbReference type="RefSeq" id="XP_033459863.1">
    <property type="nucleotide sequence ID" value="XM_033599704.1"/>
</dbReference>
<reference evidence="2" key="3">
    <citation type="submission" date="2025-08" db="UniProtKB">
        <authorList>
            <consortium name="RefSeq"/>
        </authorList>
    </citation>
    <scope>IDENTIFICATION</scope>
    <source>
        <strain evidence="2">CBS 342.82</strain>
    </source>
</reference>
<reference evidence="2" key="1">
    <citation type="submission" date="2020-01" db="EMBL/GenBank/DDBJ databases">
        <authorList>
            <consortium name="DOE Joint Genome Institute"/>
            <person name="Haridas S."/>
            <person name="Albert R."/>
            <person name="Binder M."/>
            <person name="Bloem J."/>
            <person name="Labutti K."/>
            <person name="Salamov A."/>
            <person name="Andreopoulos B."/>
            <person name="Baker S.E."/>
            <person name="Barry K."/>
            <person name="Bills G."/>
            <person name="Bluhm B.H."/>
            <person name="Cannon C."/>
            <person name="Castanera R."/>
            <person name="Culley D.E."/>
            <person name="Daum C."/>
            <person name="Ezra D."/>
            <person name="Gonzalez J.B."/>
            <person name="Henrissat B."/>
            <person name="Kuo A."/>
            <person name="Liang C."/>
            <person name="Lipzen A."/>
            <person name="Lutzoni F."/>
            <person name="Magnuson J."/>
            <person name="Mondo S."/>
            <person name="Nolan M."/>
            <person name="Ohm R."/>
            <person name="Pangilinan J."/>
            <person name="Park H.-J."/>
            <person name="Ramirez L."/>
            <person name="Alfaro M."/>
            <person name="Sun H."/>
            <person name="Tritt A."/>
            <person name="Yoshinaga Y."/>
            <person name="Zwiers L.-H."/>
            <person name="Turgeon B.G."/>
            <person name="Goodwin S.B."/>
            <person name="Spatafora J.W."/>
            <person name="Crous P.W."/>
            <person name="Grigoriev I.V."/>
        </authorList>
    </citation>
    <scope>NUCLEOTIDE SEQUENCE</scope>
    <source>
        <strain evidence="2">CBS 342.82</strain>
    </source>
</reference>
<dbReference type="Proteomes" id="UP000504637">
    <property type="component" value="Unplaced"/>
</dbReference>